<feature type="region of interest" description="Disordered" evidence="1">
    <location>
        <begin position="1"/>
        <end position="23"/>
    </location>
</feature>
<gene>
    <name evidence="3" type="ORF">CJP73_02875</name>
</gene>
<dbReference type="PANTHER" id="PTHR37024:SF3">
    <property type="entry name" value="TYPE VI SECRETION SYSTEM PROTEIN TSSA"/>
    <property type="match status" value="1"/>
</dbReference>
<accession>A0A3A1Z021</accession>
<evidence type="ECO:0000313" key="4">
    <source>
        <dbReference type="Proteomes" id="UP000266206"/>
    </source>
</evidence>
<dbReference type="AlphaFoldDB" id="A0A3A1Z021"/>
<organism evidence="3 4">
    <name type="scientific">Neopusillimonas maritima</name>
    <dbReference type="NCBI Taxonomy" id="2026239"/>
    <lineage>
        <taxon>Bacteria</taxon>
        <taxon>Pseudomonadati</taxon>
        <taxon>Pseudomonadota</taxon>
        <taxon>Betaproteobacteria</taxon>
        <taxon>Burkholderiales</taxon>
        <taxon>Alcaligenaceae</taxon>
        <taxon>Neopusillimonas</taxon>
    </lineage>
</organism>
<feature type="region of interest" description="Disordered" evidence="1">
    <location>
        <begin position="187"/>
        <end position="228"/>
    </location>
</feature>
<feature type="compositionally biased region" description="Low complexity" evidence="1">
    <location>
        <begin position="218"/>
        <end position="228"/>
    </location>
</feature>
<name>A0A3A1Z021_9BURK</name>
<dbReference type="EMBL" id="NQYH01000001">
    <property type="protein sequence ID" value="RIY42390.1"/>
    <property type="molecule type" value="Genomic_DNA"/>
</dbReference>
<evidence type="ECO:0000259" key="2">
    <source>
        <dbReference type="Pfam" id="PF06812"/>
    </source>
</evidence>
<evidence type="ECO:0000313" key="3">
    <source>
        <dbReference type="EMBL" id="RIY42390.1"/>
    </source>
</evidence>
<reference evidence="3 4" key="1">
    <citation type="submission" date="2017-08" db="EMBL/GenBank/DDBJ databases">
        <title>Pusillimonas indicus sp. nov., a member of the family Alcaligenaceae isolated from surface seawater.</title>
        <authorList>
            <person name="Li J."/>
        </authorList>
    </citation>
    <scope>NUCLEOTIDE SEQUENCE [LARGE SCALE GENOMIC DNA]</scope>
    <source>
        <strain evidence="3 4">L52-1-41</strain>
    </source>
</reference>
<dbReference type="Pfam" id="PF06812">
    <property type="entry name" value="ImpA_N"/>
    <property type="match status" value="1"/>
</dbReference>
<protein>
    <submittedName>
        <fullName evidence="3">Type VI secretion system ImpA domain-containing protein</fullName>
    </submittedName>
</protein>
<proteinExistence type="predicted"/>
<comment type="caution">
    <text evidence="3">The sequence shown here is derived from an EMBL/GenBank/DDBJ whole genome shotgun (WGS) entry which is preliminary data.</text>
</comment>
<dbReference type="OrthoDB" id="1522895at2"/>
<dbReference type="Pfam" id="PF16989">
    <property type="entry name" value="T6SS_VasJ"/>
    <property type="match status" value="1"/>
</dbReference>
<dbReference type="PANTHER" id="PTHR37024">
    <property type="entry name" value="TYPE VI SECRETION SYSTEM DUF2094 AND IMPA-RELATED DOMAIN PROTEIN"/>
    <property type="match status" value="1"/>
</dbReference>
<sequence>MSIDVTPLLTPISESAPAGEEARATESYEAIAAEIEKMTSLSGASPIDWALVEQQGTNLLSSQTKDFMLAAWVSAAWMERHGLQGLQAGLELQAGLIETFWETAFPPVKRLRGRRNALSWWTERASNWLENNELPAIDSALHTKMVDAATRMDGALAERDPDAPPLLTFVQQIKRLDVIPEAGANDKANDTAAVETNPAGNTSTGNASNAGAAPATVSQRPASAPPISASALPDQLSTLDDIVHALHPIADALGHISAALISIDRFQPLIIEINRFAARAALLSAPPAVGGTTSLNPPPAPIMDAFQTICGAGNADGIIEFCESRILTFPFWLDLDYQSARGYEMMGEQGARMRQAVIKNTLTFTERLPELEHLTFSDGTPFASDDTQQWLRDCRALNSGAAATDPFEKTQQEARAATSNGQHDQAMQFYQDLLQSTFSGRDQFRARIALLDLFMSANGSADPMPLAQPIFQDCKTMNLFQWEPILAGNALQTVLKACKQALSNPAVFDDTPRRENYQRLQQETLQQLARIDFPAASRFSR</sequence>
<feature type="domain" description="ImpA N-terminal" evidence="2">
    <location>
        <begin position="9"/>
        <end position="122"/>
    </location>
</feature>
<dbReference type="RefSeq" id="WP_119515438.1">
    <property type="nucleotide sequence ID" value="NZ_NQYH01000001.1"/>
</dbReference>
<dbReference type="InterPro" id="IPR010657">
    <property type="entry name" value="ImpA_N"/>
</dbReference>
<dbReference type="NCBIfam" id="TIGR03362">
    <property type="entry name" value="VI_chp_7"/>
    <property type="match status" value="1"/>
</dbReference>
<evidence type="ECO:0000256" key="1">
    <source>
        <dbReference type="SAM" id="MobiDB-lite"/>
    </source>
</evidence>
<dbReference type="InterPro" id="IPR017739">
    <property type="entry name" value="T6SS-assoc_VCA0119"/>
</dbReference>
<feature type="compositionally biased region" description="Polar residues" evidence="1">
    <location>
        <begin position="198"/>
        <end position="209"/>
    </location>
</feature>
<dbReference type="Proteomes" id="UP000266206">
    <property type="component" value="Unassembled WGS sequence"/>
</dbReference>